<evidence type="ECO:0000259" key="3">
    <source>
        <dbReference type="PROSITE" id="PS51194"/>
    </source>
</evidence>
<feature type="domain" description="Helicase ATP-binding" evidence="2">
    <location>
        <begin position="37"/>
        <end position="214"/>
    </location>
</feature>
<dbReference type="Pfam" id="PF04851">
    <property type="entry name" value="ResIII"/>
    <property type="match status" value="1"/>
</dbReference>
<dbReference type="AlphaFoldDB" id="A0A4Y6PUR6"/>
<keyword evidence="4" id="KW-0347">Helicase</keyword>
<dbReference type="PROSITE" id="PS51194">
    <property type="entry name" value="HELICASE_CTER"/>
    <property type="match status" value="1"/>
</dbReference>
<sequence>MMTDAYARYDLTKSVSPTKHPVEHQREALDALQRWYDGKRDDAAGALLSIPTGGGKTFIATRFLARTALREGRKVLWLAHTHHLLEQAFEAFGEGVQAIGEERQVSVRTVSGAPGHFRIGHVEPGDDVVIATIQTITGAYKRGVDALEEFIDAAGDDLFVVFDEAHHTPANTYRRLLLALRDRIPRMQLLGMSATPTYTDEGKRGWLGELFPQGIIYRVTADDLMAARVLAQPKIHDIPLDFTPTFDATDYERWSRTNRDLPESIITQLAENRERNAHIADHYAQNRALYGQTIIFADRWPQCIMLEEMLEDRGVRAGSVFSHTDPRGRTAEERNKTRHSNDQVIEAFKNGELDVVVNIGILTEGTDVPDAKTVFLTRKTTSSILLTQMVGRALRGPRFGGTDEAHIVSFIDDWRQLIHWADVEDIFGGLETGGDPAERTPIEQISVALVRRLARQMDTGININPVPYTELLPVGWYRVEYEVRADHDNIEQVRRMLLVYEDQKEIFDGLLEEWTRDLPQVFVDELLSEDVDRVEERIASHVDQWAERFGDAPEELMSNIRPNLRALARHMAQGDGRRPEFFPFEARDQHDLDVLAQHVYQERLDRIEEEDLLRREYGQADRYWKRFYPSFEHFCSAFDASYRRLRSDTPPTEINKTVVAPPPPELTEEEKDEIINRARGRCLCCDWDYRPSLEIDHIRPYSDGGSTSRQNSQTLCKRCNQVKGTDFINFRVHATPWNEAPTSELRLDAYPPNIRDHAMDPKWWSCYFARVINFFYESDAVDRVEVGQRGEALRVWKIHLFSNNPSEWLEPRLPKLVEKARQIRADHKLKAAPKRIEVYVQGERVVSASSDAGETVASPVT</sequence>
<dbReference type="GO" id="GO:0005524">
    <property type="term" value="F:ATP binding"/>
    <property type="evidence" value="ECO:0007669"/>
    <property type="project" value="InterPro"/>
</dbReference>
<dbReference type="GO" id="GO:0008270">
    <property type="term" value="F:zinc ion binding"/>
    <property type="evidence" value="ECO:0007669"/>
    <property type="project" value="InterPro"/>
</dbReference>
<dbReference type="GO" id="GO:0004519">
    <property type="term" value="F:endonuclease activity"/>
    <property type="evidence" value="ECO:0007669"/>
    <property type="project" value="InterPro"/>
</dbReference>
<dbReference type="InterPro" id="IPR002711">
    <property type="entry name" value="HNH"/>
</dbReference>
<dbReference type="Gene3D" id="1.10.30.50">
    <property type="match status" value="1"/>
</dbReference>
<dbReference type="InterPro" id="IPR003615">
    <property type="entry name" value="HNH_nuc"/>
</dbReference>
<dbReference type="Gene3D" id="3.40.50.300">
    <property type="entry name" value="P-loop containing nucleotide triphosphate hydrolases"/>
    <property type="match status" value="2"/>
</dbReference>
<protein>
    <submittedName>
        <fullName evidence="4">DEAD/DEAH box helicase</fullName>
    </submittedName>
</protein>
<dbReference type="Pfam" id="PF01844">
    <property type="entry name" value="HNH"/>
    <property type="match status" value="1"/>
</dbReference>
<dbReference type="InterPro" id="IPR001650">
    <property type="entry name" value="Helicase_C-like"/>
</dbReference>
<dbReference type="InterPro" id="IPR014001">
    <property type="entry name" value="Helicase_ATP-bd"/>
</dbReference>
<dbReference type="EMBL" id="CP041186">
    <property type="protein sequence ID" value="QDG52048.1"/>
    <property type="molecule type" value="Genomic_DNA"/>
</dbReference>
<proteinExistence type="predicted"/>
<dbReference type="CDD" id="cd00085">
    <property type="entry name" value="HNHc"/>
    <property type="match status" value="1"/>
</dbReference>
<keyword evidence="4" id="KW-0547">Nucleotide-binding</keyword>
<dbReference type="SMART" id="SM00507">
    <property type="entry name" value="HNHc"/>
    <property type="match status" value="1"/>
</dbReference>
<dbReference type="Proteomes" id="UP000315995">
    <property type="component" value="Chromosome"/>
</dbReference>
<keyword evidence="5" id="KW-1185">Reference proteome</keyword>
<dbReference type="OrthoDB" id="9804086at2"/>
<name>A0A4Y6PUR6_PERCE</name>
<dbReference type="Pfam" id="PF00271">
    <property type="entry name" value="Helicase_C"/>
    <property type="match status" value="1"/>
</dbReference>
<dbReference type="InterPro" id="IPR006935">
    <property type="entry name" value="Helicase/UvrB_N"/>
</dbReference>
<feature type="region of interest" description="Disordered" evidence="1">
    <location>
        <begin position="320"/>
        <end position="339"/>
    </location>
</feature>
<dbReference type="GO" id="GO:0005829">
    <property type="term" value="C:cytosol"/>
    <property type="evidence" value="ECO:0007669"/>
    <property type="project" value="TreeGrafter"/>
</dbReference>
<dbReference type="PROSITE" id="PS51192">
    <property type="entry name" value="HELICASE_ATP_BIND_1"/>
    <property type="match status" value="1"/>
</dbReference>
<evidence type="ECO:0000256" key="1">
    <source>
        <dbReference type="SAM" id="MobiDB-lite"/>
    </source>
</evidence>
<accession>A0A5B8YBZ8</accession>
<dbReference type="SUPFAM" id="SSF52540">
    <property type="entry name" value="P-loop containing nucleoside triphosphate hydrolases"/>
    <property type="match status" value="1"/>
</dbReference>
<evidence type="ECO:0000313" key="5">
    <source>
        <dbReference type="Proteomes" id="UP000315995"/>
    </source>
</evidence>
<evidence type="ECO:0000313" key="4">
    <source>
        <dbReference type="EMBL" id="QDG52048.1"/>
    </source>
</evidence>
<keyword evidence="4" id="KW-0378">Hydrolase</keyword>
<feature type="domain" description="Helicase C-terminal" evidence="3">
    <location>
        <begin position="265"/>
        <end position="472"/>
    </location>
</feature>
<dbReference type="GO" id="GO:0003677">
    <property type="term" value="F:DNA binding"/>
    <property type="evidence" value="ECO:0007669"/>
    <property type="project" value="InterPro"/>
</dbReference>
<dbReference type="GO" id="GO:0016787">
    <property type="term" value="F:hydrolase activity"/>
    <property type="evidence" value="ECO:0007669"/>
    <property type="project" value="InterPro"/>
</dbReference>
<feature type="compositionally biased region" description="Basic and acidic residues" evidence="1">
    <location>
        <begin position="324"/>
        <end position="339"/>
    </location>
</feature>
<evidence type="ECO:0000259" key="2">
    <source>
        <dbReference type="PROSITE" id="PS51192"/>
    </source>
</evidence>
<gene>
    <name evidence="4" type="ORF">FIV42_15250</name>
</gene>
<dbReference type="SMART" id="SM00487">
    <property type="entry name" value="DEXDc"/>
    <property type="match status" value="1"/>
</dbReference>
<keyword evidence="4" id="KW-0067">ATP-binding</keyword>
<accession>A0A4Y6PUR6</accession>
<dbReference type="InterPro" id="IPR050742">
    <property type="entry name" value="Helicase_Restrict-Modif_Enz"/>
</dbReference>
<dbReference type="PANTHER" id="PTHR47396">
    <property type="entry name" value="TYPE I RESTRICTION ENZYME ECOKI R PROTEIN"/>
    <property type="match status" value="1"/>
</dbReference>
<dbReference type="PANTHER" id="PTHR47396:SF1">
    <property type="entry name" value="ATP-DEPENDENT HELICASE IRC3-RELATED"/>
    <property type="match status" value="1"/>
</dbReference>
<dbReference type="SMART" id="SM00490">
    <property type="entry name" value="HELICc"/>
    <property type="match status" value="1"/>
</dbReference>
<dbReference type="GO" id="GO:0004386">
    <property type="term" value="F:helicase activity"/>
    <property type="evidence" value="ECO:0007669"/>
    <property type="project" value="UniProtKB-KW"/>
</dbReference>
<organism evidence="4 5">
    <name type="scientific">Persicimonas caeni</name>
    <dbReference type="NCBI Taxonomy" id="2292766"/>
    <lineage>
        <taxon>Bacteria</taxon>
        <taxon>Deltaproteobacteria</taxon>
        <taxon>Bradymonadales</taxon>
        <taxon>Bradymonadaceae</taxon>
        <taxon>Persicimonas</taxon>
    </lineage>
</organism>
<reference evidence="4 5" key="1">
    <citation type="submission" date="2019-06" db="EMBL/GenBank/DDBJ databases">
        <title>Persicimonas caeni gen. nov., sp. nov., a predatory bacterium isolated from solar saltern.</title>
        <authorList>
            <person name="Wang S."/>
        </authorList>
    </citation>
    <scope>NUCLEOTIDE SEQUENCE [LARGE SCALE GENOMIC DNA]</scope>
    <source>
        <strain evidence="4 5">YN101</strain>
    </source>
</reference>
<dbReference type="InterPro" id="IPR027417">
    <property type="entry name" value="P-loop_NTPase"/>
</dbReference>